<feature type="region of interest" description="Disordered" evidence="3">
    <location>
        <begin position="564"/>
        <end position="639"/>
    </location>
</feature>
<keyword evidence="2" id="KW-0175">Coiled coil</keyword>
<feature type="compositionally biased region" description="Basic and acidic residues" evidence="3">
    <location>
        <begin position="371"/>
        <end position="386"/>
    </location>
</feature>
<evidence type="ECO:0000313" key="6">
    <source>
        <dbReference type="Proteomes" id="UP000623687"/>
    </source>
</evidence>
<dbReference type="GeneID" id="59370668"/>
<keyword evidence="6" id="KW-1185">Reference proteome</keyword>
<feature type="compositionally biased region" description="Basic and acidic residues" evidence="3">
    <location>
        <begin position="1443"/>
        <end position="1458"/>
    </location>
</feature>
<dbReference type="RefSeq" id="XP_036636326.1">
    <property type="nucleotide sequence ID" value="XM_036770481.1"/>
</dbReference>
<evidence type="ECO:0000256" key="1">
    <source>
        <dbReference type="PROSITE-ProRule" id="PRU00723"/>
    </source>
</evidence>
<feature type="compositionally biased region" description="Polar residues" evidence="3">
    <location>
        <begin position="1086"/>
        <end position="1117"/>
    </location>
</feature>
<dbReference type="OrthoDB" id="2148418at2759"/>
<feature type="compositionally biased region" description="Polar residues" evidence="3">
    <location>
        <begin position="989"/>
        <end position="1002"/>
    </location>
</feature>
<keyword evidence="1" id="KW-0863">Zinc-finger</keyword>
<evidence type="ECO:0000256" key="3">
    <source>
        <dbReference type="SAM" id="MobiDB-lite"/>
    </source>
</evidence>
<evidence type="ECO:0000256" key="2">
    <source>
        <dbReference type="SAM" id="Coils"/>
    </source>
</evidence>
<dbReference type="InterPro" id="IPR000571">
    <property type="entry name" value="Znf_CCCH"/>
</dbReference>
<gene>
    <name evidence="5" type="ORF">PC9H_000827</name>
</gene>
<feature type="zinc finger region" description="C3H1-type" evidence="1">
    <location>
        <begin position="13"/>
        <end position="46"/>
    </location>
</feature>
<comment type="caution">
    <text evidence="5">The sequence shown here is derived from an EMBL/GenBank/DDBJ whole genome shotgun (WGS) entry which is preliminary data.</text>
</comment>
<feature type="region of interest" description="Disordered" evidence="3">
    <location>
        <begin position="1036"/>
        <end position="1120"/>
    </location>
</feature>
<reference evidence="5" key="1">
    <citation type="submission" date="2019-07" db="EMBL/GenBank/DDBJ databases">
        <authorList>
            <person name="Palmer J.M."/>
        </authorList>
    </citation>
    <scope>NUCLEOTIDE SEQUENCE</scope>
    <source>
        <strain evidence="5">PC9</strain>
    </source>
</reference>
<dbReference type="GO" id="GO:0008270">
    <property type="term" value="F:zinc ion binding"/>
    <property type="evidence" value="ECO:0007669"/>
    <property type="project" value="UniProtKB-KW"/>
</dbReference>
<proteinExistence type="predicted"/>
<evidence type="ECO:0000259" key="4">
    <source>
        <dbReference type="PROSITE" id="PS50103"/>
    </source>
</evidence>
<feature type="compositionally biased region" description="Basic and acidic residues" evidence="3">
    <location>
        <begin position="201"/>
        <end position="210"/>
    </location>
</feature>
<feature type="region of interest" description="Disordered" evidence="3">
    <location>
        <begin position="964"/>
        <end position="1007"/>
    </location>
</feature>
<feature type="compositionally biased region" description="Low complexity" evidence="3">
    <location>
        <begin position="685"/>
        <end position="696"/>
    </location>
</feature>
<feature type="compositionally biased region" description="Basic and acidic residues" evidence="3">
    <location>
        <begin position="122"/>
        <end position="141"/>
    </location>
</feature>
<keyword evidence="1" id="KW-0479">Metal-binding</keyword>
<name>A0A8H7DWY7_PLEOS</name>
<feature type="compositionally biased region" description="Polar residues" evidence="3">
    <location>
        <begin position="1192"/>
        <end position="1202"/>
    </location>
</feature>
<feature type="region of interest" description="Disordered" evidence="3">
    <location>
        <begin position="1135"/>
        <end position="1260"/>
    </location>
</feature>
<feature type="region of interest" description="Disordered" evidence="3">
    <location>
        <begin position="362"/>
        <end position="435"/>
    </location>
</feature>
<feature type="domain" description="C3H1-type" evidence="4">
    <location>
        <begin position="13"/>
        <end position="46"/>
    </location>
</feature>
<feature type="compositionally biased region" description="Basic and acidic residues" evidence="3">
    <location>
        <begin position="1241"/>
        <end position="1252"/>
    </location>
</feature>
<feature type="region of interest" description="Disordered" evidence="3">
    <location>
        <begin position="521"/>
        <end position="550"/>
    </location>
</feature>
<feature type="region of interest" description="Disordered" evidence="3">
    <location>
        <begin position="44"/>
        <end position="86"/>
    </location>
</feature>
<dbReference type="PROSITE" id="PS50103">
    <property type="entry name" value="ZF_C3H1"/>
    <property type="match status" value="1"/>
</dbReference>
<feature type="compositionally biased region" description="Basic residues" evidence="3">
    <location>
        <begin position="1349"/>
        <end position="1358"/>
    </location>
</feature>
<dbReference type="EMBL" id="JACETU010000001">
    <property type="protein sequence ID" value="KAF7440482.1"/>
    <property type="molecule type" value="Genomic_DNA"/>
</dbReference>
<evidence type="ECO:0000313" key="5">
    <source>
        <dbReference type="EMBL" id="KAF7440482.1"/>
    </source>
</evidence>
<accession>A0A8H7DWY7</accession>
<organism evidence="5 6">
    <name type="scientific">Pleurotus ostreatus</name>
    <name type="common">Oyster mushroom</name>
    <name type="synonym">White-rot fungus</name>
    <dbReference type="NCBI Taxonomy" id="5322"/>
    <lineage>
        <taxon>Eukaryota</taxon>
        <taxon>Fungi</taxon>
        <taxon>Dikarya</taxon>
        <taxon>Basidiomycota</taxon>
        <taxon>Agaricomycotina</taxon>
        <taxon>Agaricomycetes</taxon>
        <taxon>Agaricomycetidae</taxon>
        <taxon>Agaricales</taxon>
        <taxon>Pleurotineae</taxon>
        <taxon>Pleurotaceae</taxon>
        <taxon>Pleurotus</taxon>
    </lineage>
</organism>
<feature type="compositionally biased region" description="Basic and acidic residues" evidence="3">
    <location>
        <begin position="1502"/>
        <end position="1516"/>
    </location>
</feature>
<feature type="coiled-coil region" evidence="2">
    <location>
        <begin position="443"/>
        <end position="470"/>
    </location>
</feature>
<feature type="compositionally biased region" description="Low complexity" evidence="3">
    <location>
        <begin position="1206"/>
        <end position="1221"/>
    </location>
</feature>
<feature type="compositionally biased region" description="Polar residues" evidence="3">
    <location>
        <begin position="178"/>
        <end position="198"/>
    </location>
</feature>
<feature type="region of interest" description="Disordered" evidence="3">
    <location>
        <begin position="777"/>
        <end position="820"/>
    </location>
</feature>
<feature type="compositionally biased region" description="Polar residues" evidence="3">
    <location>
        <begin position="521"/>
        <end position="539"/>
    </location>
</feature>
<keyword evidence="1" id="KW-0862">Zinc</keyword>
<feature type="compositionally biased region" description="Polar residues" evidence="3">
    <location>
        <begin position="802"/>
        <end position="816"/>
    </location>
</feature>
<feature type="region of interest" description="Disordered" evidence="3">
    <location>
        <begin position="668"/>
        <end position="697"/>
    </location>
</feature>
<feature type="region of interest" description="Disordered" evidence="3">
    <location>
        <begin position="1443"/>
        <end position="1516"/>
    </location>
</feature>
<dbReference type="VEuPathDB" id="FungiDB:PC9H_000827"/>
<feature type="region of interest" description="Disordered" evidence="3">
    <location>
        <begin position="178"/>
        <end position="211"/>
    </location>
</feature>
<feature type="region of interest" description="Disordered" evidence="3">
    <location>
        <begin position="122"/>
        <end position="164"/>
    </location>
</feature>
<dbReference type="Proteomes" id="UP000623687">
    <property type="component" value="Unassembled WGS sequence"/>
</dbReference>
<feature type="region of interest" description="Disordered" evidence="3">
    <location>
        <begin position="1305"/>
        <end position="1389"/>
    </location>
</feature>
<sequence length="1616" mass="175644">MSKANNSSAKLGAYKKVPCRYFDSHGGALDPPCPQGDICRFLHPEDADWGKGKQNNKGRDRKLPQKPEKYTRSSGKHDIHERKGNDKIFDEYQANRRSDALVPQSDLFERYKVDTGIVNTEHDVQSRYRGDNDFSPRNREGHGRRKESRGKDSTLRSFSGGEERYGFKTEEIEDASFHTQNPSLTWENESGDGSFQTNRGRKLEARRSENEGPAIKEVVSAARGCSTPASRRSWPKIQLLHDVKTSETFSKMFKDISKLASAAVMNAAQQAVEEKKLSAYTELSASVSKISSSASSMMAPALAEVFLHHTECKQRADQSSAALGAAWTKIMNEFLSEINRNVEEGLRNIVERLEGQDITRMRKQGSPGLKRAWDGHEATDVGRHPSLEGGWQGKIGGRNRATSDSDYGGIAPAKRRRTGGSSHTPEANDQLKDDLNPYTTSFVESLRQQMNMQDRQLQALQRENKEFIRDELATTFVPDALHSYGRIEYQAGLTMTRSASMSPLTPPQSPPVQSIQLLEVADTQTPRKSTPPITKSNPEGSLMRRSKRISKAADAVDELALATEEIGSSGDEGDADGAERGSGEDGLDAIDSMQIPEDEPTSALASRIIRAHDNPSPPPDAGSISVRGRRSRSPEEEDFVATRQLELEELTDAIAPLIVAMSRESSPLIHHAESSPTVSPPLEVSPSDDPSNSDNPFLSPISKVLSLPPVALDSEIHQLPSCVADVDEQLTPKAAALQLTPQSRSSADGRYINPTLTCLPALTAIVTDNVTQGLQFARPDDELQPPPPMPSQHAPSTPLPKASSSKLNYDETTSVLRRSPRRSIAPKYAVSSIVNSSDSPHVGTAPFFSMTRIESPARDERSTEAFSLNDPHDLAASGLQAAKSLKGKEKVTKDEGAEIPRVAKFSRALGSLSPDSSRMLSQLRFEPGPSSIAQVLAEDGGSKASPRKESFLAERLVPAPVFPHLFEGPQRVPMTPGRQTSPRRDVGSSKPQSIDLASSPDTMHSPARRVPIGEAVSKGYISPLKAAQLSSAKGSISSGASRLQTLNIPRTDSPARRVVAESKGGQRAGDAPVARSGAKVKPNIFAASQRSKSTTETAPRASSNPPYTPNHLPSTNLPFPLVSATANHKLSKIVEDKDHDTAPPESSPSKDPPSSPTKSSLKQVSSKIPRPVTKPYARPIPPIIKRGDASDTQRTTASTSRMINRAPSTTSSYSVSSVAPSPLKRKRPDPKPVNRRPVPLAKDKTSDSRTKETLSTVPPASPTKFRLVVDVPSLPEAPSPMVISPSTDSSIPLPLPSEQQAVELAVPSSGAPVFTSPPPTSDNSLPMAENATEHSAVGIQDSDTMSNGRVRRTTRTRKPVQYFPPVELISQPEPRAAPSRRKAAAAPNEAEGFAGLSTVALRTLTTSNTARNQEYLTVKLETQVIRKEGSRPESPVVKIKTVAERQQEQRGHQREQRALRRRARRIGSPIDESDDSLPVITTPAEGTGSPQDRSYSEDDSDTADRPVKRTKGAEDRRVRWRKSLTKFVILDDIQPGTRSRSQANALGKGCLASKAKTVELDALGNLPAAKSPLNDLVQESIFVQKFVYDDDEVEPVEPQVEVIVKTTRSRTKKGKS</sequence>
<protein>
    <recommendedName>
        <fullName evidence="4">C3H1-type domain-containing protein</fullName>
    </recommendedName>
</protein>